<evidence type="ECO:0000256" key="10">
    <source>
        <dbReference type="ARBA" id="ARBA00023273"/>
    </source>
</evidence>
<evidence type="ECO:0000256" key="8">
    <source>
        <dbReference type="ARBA" id="ARBA00023136"/>
    </source>
</evidence>
<evidence type="ECO:0000313" key="12">
    <source>
        <dbReference type="EMBL" id="OTF72566.1"/>
    </source>
</evidence>
<dbReference type="OrthoDB" id="426438at2759"/>
<gene>
    <name evidence="12" type="ORF">BLA29_010811</name>
</gene>
<protein>
    <recommendedName>
        <fullName evidence="3">Transmembrane protein 231</fullName>
    </recommendedName>
</protein>
<evidence type="ECO:0000256" key="9">
    <source>
        <dbReference type="ARBA" id="ARBA00023180"/>
    </source>
</evidence>
<keyword evidence="5" id="KW-0812">Transmembrane</keyword>
<evidence type="ECO:0000256" key="4">
    <source>
        <dbReference type="ARBA" id="ARBA00022475"/>
    </source>
</evidence>
<evidence type="ECO:0000256" key="7">
    <source>
        <dbReference type="ARBA" id="ARBA00023069"/>
    </source>
</evidence>
<evidence type="ECO:0000256" key="1">
    <source>
        <dbReference type="ARBA" id="ARBA00004272"/>
    </source>
</evidence>
<sequence length="175" mass="21063">MPDIDFRKDFILLLNVQTKNQDQEEQTIGFSTIDAINRIFDNDNDHLIPINIAQYEHDNDNDHRYDELKLIFDIPVDLNETHVRGFRLLTFFQYRLSERIQLEMESLADLMVNDHSPGQYARIEGHLEFIQRKPFHHRGYEFRYNQSIIPLDEKIYLEDILLQYSRRKCKSSVLF</sequence>
<dbReference type="GO" id="GO:0035869">
    <property type="term" value="C:ciliary transition zone"/>
    <property type="evidence" value="ECO:0007669"/>
    <property type="project" value="TreeGrafter"/>
</dbReference>
<evidence type="ECO:0000256" key="11">
    <source>
        <dbReference type="ARBA" id="ARBA00024803"/>
    </source>
</evidence>
<keyword evidence="4" id="KW-1003">Cell membrane</keyword>
<evidence type="ECO:0000256" key="6">
    <source>
        <dbReference type="ARBA" id="ARBA00022989"/>
    </source>
</evidence>
<comment type="function">
    <text evidence="11">Transmembrane component of the tectonic-like complex, a complex localized at the transition zone of primary cilia and acting as a barrier that prevents diffusion of transmembrane proteins between the cilia and plasma membranes. Required for ciliogenesis and sonic hedgehog/SHH signaling.</text>
</comment>
<dbReference type="GO" id="GO:0060170">
    <property type="term" value="C:ciliary membrane"/>
    <property type="evidence" value="ECO:0007669"/>
    <property type="project" value="UniProtKB-SubCell"/>
</dbReference>
<dbReference type="Proteomes" id="UP000194236">
    <property type="component" value="Unassembled WGS sequence"/>
</dbReference>
<comment type="subcellular location">
    <subcellularLocation>
        <location evidence="1">Cell projection</location>
        <location evidence="1">Cilium membrane</location>
        <topology evidence="1">Multi-pass membrane protein</topology>
    </subcellularLocation>
</comment>
<reference evidence="12 13" key="1">
    <citation type="submission" date="2017-03" db="EMBL/GenBank/DDBJ databases">
        <title>Genome Survey of Euroglyphus maynei.</title>
        <authorList>
            <person name="Arlian L.G."/>
            <person name="Morgan M.S."/>
            <person name="Rider S.D."/>
        </authorList>
    </citation>
    <scope>NUCLEOTIDE SEQUENCE [LARGE SCALE GENOMIC DNA]</scope>
    <source>
        <strain evidence="12">Arlian Lab</strain>
        <tissue evidence="12">Whole body</tissue>
    </source>
</reference>
<organism evidence="12 13">
    <name type="scientific">Euroglyphus maynei</name>
    <name type="common">Mayne's house dust mite</name>
    <dbReference type="NCBI Taxonomy" id="6958"/>
    <lineage>
        <taxon>Eukaryota</taxon>
        <taxon>Metazoa</taxon>
        <taxon>Ecdysozoa</taxon>
        <taxon>Arthropoda</taxon>
        <taxon>Chelicerata</taxon>
        <taxon>Arachnida</taxon>
        <taxon>Acari</taxon>
        <taxon>Acariformes</taxon>
        <taxon>Sarcoptiformes</taxon>
        <taxon>Astigmata</taxon>
        <taxon>Psoroptidia</taxon>
        <taxon>Analgoidea</taxon>
        <taxon>Pyroglyphidae</taxon>
        <taxon>Pyroglyphinae</taxon>
        <taxon>Euroglyphus</taxon>
    </lineage>
</organism>
<comment type="similarity">
    <text evidence="2">Belongs to the TMEM231 family.</text>
</comment>
<dbReference type="GO" id="GO:0032880">
    <property type="term" value="P:regulation of protein localization"/>
    <property type="evidence" value="ECO:0007669"/>
    <property type="project" value="TreeGrafter"/>
</dbReference>
<keyword evidence="7" id="KW-0969">Cilium</keyword>
<dbReference type="GO" id="GO:0060271">
    <property type="term" value="P:cilium assembly"/>
    <property type="evidence" value="ECO:0007669"/>
    <property type="project" value="TreeGrafter"/>
</dbReference>
<evidence type="ECO:0000313" key="13">
    <source>
        <dbReference type="Proteomes" id="UP000194236"/>
    </source>
</evidence>
<keyword evidence="9" id="KW-0325">Glycoprotein</keyword>
<accession>A0A1Y3AYS7</accession>
<proteinExistence type="inferred from homology"/>
<dbReference type="InterPro" id="IPR019306">
    <property type="entry name" value="TMEM231"/>
</dbReference>
<keyword evidence="8" id="KW-0472">Membrane</keyword>
<evidence type="ECO:0000256" key="2">
    <source>
        <dbReference type="ARBA" id="ARBA00009082"/>
    </source>
</evidence>
<dbReference type="Pfam" id="PF10149">
    <property type="entry name" value="TM231"/>
    <property type="match status" value="1"/>
</dbReference>
<name>A0A1Y3AYS7_EURMA</name>
<evidence type="ECO:0000256" key="3">
    <source>
        <dbReference type="ARBA" id="ARBA00015087"/>
    </source>
</evidence>
<dbReference type="AlphaFoldDB" id="A0A1Y3AYS7"/>
<keyword evidence="10" id="KW-0966">Cell projection</keyword>
<dbReference type="PANTHER" id="PTHR14605">
    <property type="entry name" value="CHST5 PROTEIN"/>
    <property type="match status" value="1"/>
</dbReference>
<keyword evidence="13" id="KW-1185">Reference proteome</keyword>
<comment type="caution">
    <text evidence="12">The sequence shown here is derived from an EMBL/GenBank/DDBJ whole genome shotgun (WGS) entry which is preliminary data.</text>
</comment>
<dbReference type="PANTHER" id="PTHR14605:SF1">
    <property type="entry name" value="TRANSMEMBRANE PROTEIN 231"/>
    <property type="match status" value="1"/>
</dbReference>
<evidence type="ECO:0000256" key="5">
    <source>
        <dbReference type="ARBA" id="ARBA00022692"/>
    </source>
</evidence>
<dbReference type="EMBL" id="MUJZ01055586">
    <property type="protein sequence ID" value="OTF72566.1"/>
    <property type="molecule type" value="Genomic_DNA"/>
</dbReference>
<keyword evidence="6" id="KW-1133">Transmembrane helix</keyword>